<protein>
    <submittedName>
        <fullName evidence="1">Uncharacterized protein</fullName>
    </submittedName>
</protein>
<dbReference type="Proteomes" id="UP000594263">
    <property type="component" value="Unplaced"/>
</dbReference>
<evidence type="ECO:0000313" key="2">
    <source>
        <dbReference type="Proteomes" id="UP000594263"/>
    </source>
</evidence>
<evidence type="ECO:0000313" key="1">
    <source>
        <dbReference type="EnsemblPlants" id="Kaladp0098s0139.1.v1.1.CDS.1"/>
    </source>
</evidence>
<dbReference type="AlphaFoldDB" id="A0A7N0V315"/>
<sequence length="134" mass="14609">MLNTTKTTVEMITHKEANEALSSDKAMATASRIQAQMSFTSAEDMAILPSSVLSSFSSARIRARTGKAVTASATLTKRMYVPWLLTSSGLWSVKPKITPMTKGKIMPPTAMASAFLPERRITPMSISTPTRKRK</sequence>
<dbReference type="OMA" id="VEMITHK"/>
<proteinExistence type="predicted"/>
<accession>A0A7N0V315</accession>
<name>A0A7N0V315_KALFE</name>
<dbReference type="EnsemblPlants" id="Kaladp0098s0139.1.v1.1">
    <property type="protein sequence ID" value="Kaladp0098s0139.1.v1.1.CDS.1"/>
    <property type="gene ID" value="Kaladp0098s0139.v1.1"/>
</dbReference>
<keyword evidence="2" id="KW-1185">Reference proteome</keyword>
<organism evidence="1 2">
    <name type="scientific">Kalanchoe fedtschenkoi</name>
    <name type="common">Lavender scallops</name>
    <name type="synonym">South American air plant</name>
    <dbReference type="NCBI Taxonomy" id="63787"/>
    <lineage>
        <taxon>Eukaryota</taxon>
        <taxon>Viridiplantae</taxon>
        <taxon>Streptophyta</taxon>
        <taxon>Embryophyta</taxon>
        <taxon>Tracheophyta</taxon>
        <taxon>Spermatophyta</taxon>
        <taxon>Magnoliopsida</taxon>
        <taxon>eudicotyledons</taxon>
        <taxon>Gunneridae</taxon>
        <taxon>Pentapetalae</taxon>
        <taxon>Saxifragales</taxon>
        <taxon>Crassulaceae</taxon>
        <taxon>Kalanchoe</taxon>
    </lineage>
</organism>
<reference evidence="1" key="1">
    <citation type="submission" date="2021-01" db="UniProtKB">
        <authorList>
            <consortium name="EnsemblPlants"/>
        </authorList>
    </citation>
    <scope>IDENTIFICATION</scope>
</reference>
<dbReference type="Gramene" id="Kaladp0098s0139.1.v1.1">
    <property type="protein sequence ID" value="Kaladp0098s0139.1.v1.1.CDS.1"/>
    <property type="gene ID" value="Kaladp0098s0139.v1.1"/>
</dbReference>